<evidence type="ECO:0000313" key="2">
    <source>
        <dbReference type="EMBL" id="PIO11033.1"/>
    </source>
</evidence>
<feature type="compositionally biased region" description="Polar residues" evidence="1">
    <location>
        <begin position="1"/>
        <end position="12"/>
    </location>
</feature>
<dbReference type="OrthoDB" id="6152242at2759"/>
<protein>
    <submittedName>
        <fullName evidence="2">Uncharacterized protein</fullName>
    </submittedName>
</protein>
<name>A0A2G9Q7M0_AQUCT</name>
<evidence type="ECO:0000313" key="3">
    <source>
        <dbReference type="Proteomes" id="UP000228934"/>
    </source>
</evidence>
<accession>A0A2G9Q7M0</accession>
<dbReference type="EMBL" id="KZ061383">
    <property type="protein sequence ID" value="PIO11033.1"/>
    <property type="molecule type" value="Genomic_DNA"/>
</dbReference>
<dbReference type="AlphaFoldDB" id="A0A2G9Q7M0"/>
<evidence type="ECO:0000256" key="1">
    <source>
        <dbReference type="SAM" id="MobiDB-lite"/>
    </source>
</evidence>
<feature type="region of interest" description="Disordered" evidence="1">
    <location>
        <begin position="105"/>
        <end position="131"/>
    </location>
</feature>
<gene>
    <name evidence="2" type="ORF">AB205_0067890</name>
</gene>
<sequence>MSLFHTQGSLSQEVAGPSQLADLQVPPLHLERESGRRRSALEEAGRGLFWRATEVLGALHTVEEDIAAKIAYKMQRMEEGQQAMCEPLILEAFNKGMRGLITAQTHLCDGPPPPPAGPTPPPATSPTVQPQLKEGWKEEQKVRTLDPVWSAKRCSLLWCHSLGTQISSAAFQISANSGPDCPPLHMDSSGHQF</sequence>
<feature type="region of interest" description="Disordered" evidence="1">
    <location>
        <begin position="1"/>
        <end position="23"/>
    </location>
</feature>
<reference evidence="3" key="1">
    <citation type="journal article" date="2017" name="Nat. Commun.">
        <title>The North American bullfrog draft genome provides insight into hormonal regulation of long noncoding RNA.</title>
        <authorList>
            <person name="Hammond S.A."/>
            <person name="Warren R.L."/>
            <person name="Vandervalk B.P."/>
            <person name="Kucuk E."/>
            <person name="Khan H."/>
            <person name="Gibb E.A."/>
            <person name="Pandoh P."/>
            <person name="Kirk H."/>
            <person name="Zhao Y."/>
            <person name="Jones M."/>
            <person name="Mungall A.J."/>
            <person name="Coope R."/>
            <person name="Pleasance S."/>
            <person name="Moore R.A."/>
            <person name="Holt R.A."/>
            <person name="Round J.M."/>
            <person name="Ohora S."/>
            <person name="Walle B.V."/>
            <person name="Veldhoen N."/>
            <person name="Helbing C.C."/>
            <person name="Birol I."/>
        </authorList>
    </citation>
    <scope>NUCLEOTIDE SEQUENCE [LARGE SCALE GENOMIC DNA]</scope>
</reference>
<proteinExistence type="predicted"/>
<feature type="compositionally biased region" description="Pro residues" evidence="1">
    <location>
        <begin position="110"/>
        <end position="124"/>
    </location>
</feature>
<keyword evidence="3" id="KW-1185">Reference proteome</keyword>
<dbReference type="Proteomes" id="UP000228934">
    <property type="component" value="Unassembled WGS sequence"/>
</dbReference>
<organism evidence="2 3">
    <name type="scientific">Aquarana catesbeiana</name>
    <name type="common">American bullfrog</name>
    <name type="synonym">Rana catesbeiana</name>
    <dbReference type="NCBI Taxonomy" id="8400"/>
    <lineage>
        <taxon>Eukaryota</taxon>
        <taxon>Metazoa</taxon>
        <taxon>Chordata</taxon>
        <taxon>Craniata</taxon>
        <taxon>Vertebrata</taxon>
        <taxon>Euteleostomi</taxon>
        <taxon>Amphibia</taxon>
        <taxon>Batrachia</taxon>
        <taxon>Anura</taxon>
        <taxon>Neobatrachia</taxon>
        <taxon>Ranoidea</taxon>
        <taxon>Ranidae</taxon>
        <taxon>Aquarana</taxon>
    </lineage>
</organism>